<dbReference type="RefSeq" id="WP_184147048.1">
    <property type="nucleotide sequence ID" value="NZ_JACHFM010000001.1"/>
</dbReference>
<dbReference type="PROSITE" id="PS51257">
    <property type="entry name" value="PROKAR_LIPOPROTEIN"/>
    <property type="match status" value="1"/>
</dbReference>
<name>A0A840SMS2_9RHOB</name>
<organism evidence="2 3">
    <name type="scientific">Amaricoccus macauensis</name>
    <dbReference type="NCBI Taxonomy" id="57001"/>
    <lineage>
        <taxon>Bacteria</taxon>
        <taxon>Pseudomonadati</taxon>
        <taxon>Pseudomonadota</taxon>
        <taxon>Alphaproteobacteria</taxon>
        <taxon>Rhodobacterales</taxon>
        <taxon>Paracoccaceae</taxon>
        <taxon>Amaricoccus</taxon>
    </lineage>
</organism>
<feature type="signal peptide" evidence="1">
    <location>
        <begin position="1"/>
        <end position="24"/>
    </location>
</feature>
<sequence>MLRSVLPFVLLAPILVAGCVNQQAAGPVPAPEPLPEATKQLMEARCGAAVAEHIHAPQSAVLPVWSGATPDNRGLVTVGDTLSGEQRVHFCEVSTTGQVYAIRHSL</sequence>
<dbReference type="Proteomes" id="UP000549457">
    <property type="component" value="Unassembled WGS sequence"/>
</dbReference>
<evidence type="ECO:0008006" key="4">
    <source>
        <dbReference type="Google" id="ProtNLM"/>
    </source>
</evidence>
<accession>A0A840SMS2</accession>
<reference evidence="2 3" key="1">
    <citation type="submission" date="2020-08" db="EMBL/GenBank/DDBJ databases">
        <title>Genomic Encyclopedia of Type Strains, Phase IV (KMG-IV): sequencing the most valuable type-strain genomes for metagenomic binning, comparative biology and taxonomic classification.</title>
        <authorList>
            <person name="Goeker M."/>
        </authorList>
    </citation>
    <scope>NUCLEOTIDE SEQUENCE [LARGE SCALE GENOMIC DNA]</scope>
    <source>
        <strain evidence="2 3">DSM 101730</strain>
    </source>
</reference>
<keyword evidence="3" id="KW-1185">Reference proteome</keyword>
<keyword evidence="1" id="KW-0732">Signal</keyword>
<comment type="caution">
    <text evidence="2">The sequence shown here is derived from an EMBL/GenBank/DDBJ whole genome shotgun (WGS) entry which is preliminary data.</text>
</comment>
<proteinExistence type="predicted"/>
<dbReference type="AlphaFoldDB" id="A0A840SMS2"/>
<dbReference type="EMBL" id="JACHFM010000001">
    <property type="protein sequence ID" value="MBB5220733.1"/>
    <property type="molecule type" value="Genomic_DNA"/>
</dbReference>
<evidence type="ECO:0000256" key="1">
    <source>
        <dbReference type="SAM" id="SignalP"/>
    </source>
</evidence>
<evidence type="ECO:0000313" key="3">
    <source>
        <dbReference type="Proteomes" id="UP000549457"/>
    </source>
</evidence>
<gene>
    <name evidence="2" type="ORF">HNP73_000654</name>
</gene>
<evidence type="ECO:0000313" key="2">
    <source>
        <dbReference type="EMBL" id="MBB5220733.1"/>
    </source>
</evidence>
<feature type="chain" id="PRO_5032323646" description="Lipoprotein" evidence="1">
    <location>
        <begin position="25"/>
        <end position="106"/>
    </location>
</feature>
<protein>
    <recommendedName>
        <fullName evidence="4">Lipoprotein</fullName>
    </recommendedName>
</protein>